<feature type="transmembrane region" description="Helical" evidence="2">
    <location>
        <begin position="137"/>
        <end position="158"/>
    </location>
</feature>
<protein>
    <recommendedName>
        <fullName evidence="1">Signal peptidase I</fullName>
        <ecNumber evidence="1">3.4.21.89</ecNumber>
    </recommendedName>
</protein>
<dbReference type="AlphaFoldDB" id="A0A1L8W968"/>
<evidence type="ECO:0000256" key="2">
    <source>
        <dbReference type="SAM" id="Phobius"/>
    </source>
</evidence>
<accession>A0A1L8W968</accession>
<proteinExistence type="predicted"/>
<organism evidence="3 4">
    <name type="scientific">Enterococcus ratti</name>
    <dbReference type="NCBI Taxonomy" id="150033"/>
    <lineage>
        <taxon>Bacteria</taxon>
        <taxon>Bacillati</taxon>
        <taxon>Bacillota</taxon>
        <taxon>Bacilli</taxon>
        <taxon>Lactobacillales</taxon>
        <taxon>Enterococcaceae</taxon>
        <taxon>Enterococcus</taxon>
    </lineage>
</organism>
<feature type="transmembrane region" description="Helical" evidence="2">
    <location>
        <begin position="7"/>
        <end position="29"/>
    </location>
</feature>
<evidence type="ECO:0000256" key="1">
    <source>
        <dbReference type="NCBIfam" id="TIGR02228"/>
    </source>
</evidence>
<dbReference type="GO" id="GO:0004252">
    <property type="term" value="F:serine-type endopeptidase activity"/>
    <property type="evidence" value="ECO:0007669"/>
    <property type="project" value="UniProtKB-UniRule"/>
</dbReference>
<dbReference type="OrthoDB" id="1766940at2"/>
<gene>
    <name evidence="3" type="ORF">RV14_GL001535</name>
</gene>
<dbReference type="EC" id="3.4.21.89" evidence="1"/>
<reference evidence="3 4" key="1">
    <citation type="submission" date="2014-12" db="EMBL/GenBank/DDBJ databases">
        <title>Draft genome sequences of 29 type strains of Enterococci.</title>
        <authorList>
            <person name="Zhong Z."/>
            <person name="Sun Z."/>
            <person name="Liu W."/>
            <person name="Zhang W."/>
            <person name="Zhang H."/>
        </authorList>
    </citation>
    <scope>NUCLEOTIDE SEQUENCE [LARGE SCALE GENOMIC DNA]</scope>
    <source>
        <strain evidence="3 4">DSM 15687</strain>
    </source>
</reference>
<keyword evidence="2" id="KW-1133">Transmembrane helix</keyword>
<keyword evidence="4" id="KW-1185">Reference proteome</keyword>
<dbReference type="EMBL" id="JXLB01000033">
    <property type="protein sequence ID" value="OJG77585.1"/>
    <property type="molecule type" value="Genomic_DNA"/>
</dbReference>
<dbReference type="GO" id="GO:0016020">
    <property type="term" value="C:membrane"/>
    <property type="evidence" value="ECO:0007669"/>
    <property type="project" value="UniProtKB-UniRule"/>
</dbReference>
<dbReference type="Proteomes" id="UP000182152">
    <property type="component" value="Unassembled WGS sequence"/>
</dbReference>
<dbReference type="GO" id="GO:0009003">
    <property type="term" value="F:signal peptidase activity"/>
    <property type="evidence" value="ECO:0007669"/>
    <property type="project" value="UniProtKB-EC"/>
</dbReference>
<name>A0A1L8W968_9ENTE</name>
<dbReference type="InterPro" id="IPR001733">
    <property type="entry name" value="Peptidase_S26B"/>
</dbReference>
<dbReference type="STRING" id="150033.RV14_GL001535"/>
<evidence type="ECO:0000313" key="4">
    <source>
        <dbReference type="Proteomes" id="UP000182152"/>
    </source>
</evidence>
<dbReference type="GO" id="GO:0006465">
    <property type="term" value="P:signal peptide processing"/>
    <property type="evidence" value="ECO:0007669"/>
    <property type="project" value="UniProtKB-UniRule"/>
</dbReference>
<comment type="caution">
    <text evidence="3">The sequence shown here is derived from an EMBL/GenBank/DDBJ whole genome shotgun (WGS) entry which is preliminary data.</text>
</comment>
<evidence type="ECO:0000313" key="3">
    <source>
        <dbReference type="EMBL" id="OJG77585.1"/>
    </source>
</evidence>
<keyword evidence="2" id="KW-0812">Transmembrane</keyword>
<dbReference type="RefSeq" id="WP_071856301.1">
    <property type="nucleotide sequence ID" value="NZ_JXLB01000033.1"/>
</dbReference>
<sequence>MPIYKKIAFFSSVALIILLAVILSIVLLLKGFGLSTHIIEDTGMSPYYSKGSLIYVRSKNPETLLVGDVITYYENLGEQITTRRIIAVEKNHQNFYTKADRALQTESGVVGKRYIIGTPVFQIPYIGMLLSKTAFVWMRWLFFSVAFCLTGFNAWNLFDEFKKRKNLNRFFTHHPHR</sequence>
<dbReference type="NCBIfam" id="TIGR02228">
    <property type="entry name" value="sigpep_I_arch"/>
    <property type="match status" value="1"/>
</dbReference>
<keyword evidence="2" id="KW-0472">Membrane</keyword>